<dbReference type="InterPro" id="IPR010982">
    <property type="entry name" value="Lambda_DNA-bd_dom_sf"/>
</dbReference>
<organism evidence="2 3">
    <name type="scientific">Marinobacterium lutimaris</name>
    <dbReference type="NCBI Taxonomy" id="568106"/>
    <lineage>
        <taxon>Bacteria</taxon>
        <taxon>Pseudomonadati</taxon>
        <taxon>Pseudomonadota</taxon>
        <taxon>Gammaproteobacteria</taxon>
        <taxon>Oceanospirillales</taxon>
        <taxon>Oceanospirillaceae</taxon>
        <taxon>Marinobacterium</taxon>
    </lineage>
</organism>
<accession>A0A1H5Y2N0</accession>
<dbReference type="Gene3D" id="1.10.260.40">
    <property type="entry name" value="lambda repressor-like DNA-binding domains"/>
    <property type="match status" value="1"/>
</dbReference>
<dbReference type="InterPro" id="IPR001387">
    <property type="entry name" value="Cro/C1-type_HTH"/>
</dbReference>
<evidence type="ECO:0000313" key="2">
    <source>
        <dbReference type="EMBL" id="SEG18102.1"/>
    </source>
</evidence>
<dbReference type="GO" id="GO:0003677">
    <property type="term" value="F:DNA binding"/>
    <property type="evidence" value="ECO:0007669"/>
    <property type="project" value="UniProtKB-KW"/>
</dbReference>
<dbReference type="AlphaFoldDB" id="A0A1H5Y2N0"/>
<dbReference type="CDD" id="cd00093">
    <property type="entry name" value="HTH_XRE"/>
    <property type="match status" value="1"/>
</dbReference>
<evidence type="ECO:0000259" key="1">
    <source>
        <dbReference type="PROSITE" id="PS50943"/>
    </source>
</evidence>
<dbReference type="RefSeq" id="WP_327332571.1">
    <property type="nucleotide sequence ID" value="NZ_FNVQ01000001.1"/>
</dbReference>
<dbReference type="PROSITE" id="PS50943">
    <property type="entry name" value="HTH_CROC1"/>
    <property type="match status" value="1"/>
</dbReference>
<gene>
    <name evidence="2" type="ORF">SAMN05444390_1011589</name>
</gene>
<protein>
    <submittedName>
        <fullName evidence="2">Cro/C1-type HTH DNA-binding domain-containing protein</fullName>
    </submittedName>
</protein>
<dbReference type="Proteomes" id="UP000236745">
    <property type="component" value="Unassembled WGS sequence"/>
</dbReference>
<reference evidence="2 3" key="1">
    <citation type="submission" date="2016-10" db="EMBL/GenBank/DDBJ databases">
        <authorList>
            <person name="de Groot N.N."/>
        </authorList>
    </citation>
    <scope>NUCLEOTIDE SEQUENCE [LARGE SCALE GENOMIC DNA]</scope>
    <source>
        <strain evidence="2 3">DSM 22012</strain>
    </source>
</reference>
<dbReference type="Pfam" id="PF13560">
    <property type="entry name" value="HTH_31"/>
    <property type="match status" value="1"/>
</dbReference>
<keyword evidence="2" id="KW-0238">DNA-binding</keyword>
<proteinExistence type="predicted"/>
<dbReference type="SMART" id="SM00530">
    <property type="entry name" value="HTH_XRE"/>
    <property type="match status" value="1"/>
</dbReference>
<feature type="domain" description="HTH cro/C1-type" evidence="1">
    <location>
        <begin position="23"/>
        <end position="67"/>
    </location>
</feature>
<dbReference type="SUPFAM" id="SSF47413">
    <property type="entry name" value="lambda repressor-like DNA-binding domains"/>
    <property type="match status" value="1"/>
</dbReference>
<keyword evidence="3" id="KW-1185">Reference proteome</keyword>
<sequence length="276" mass="31941">MTKPAMHEDLAQNIRLLCSYYKSIAEVCRRLDINRPQFNRYLSGQYKPSANTLRRLCEFFGVETHEILLPHTQFERLVQLRPQATLAEPVVNGSVAAHMEQLSRCSNPDIQRYLGYYFEYYLSMSTPGKLLRNLVCLEEQDGQIVFQRTERMRTNANEAPCHNRYQGIVHLLTDRLFLVDYETLNCHEVTQTILFPSFRNRVSKLTGLKMGVSDNSERMPCCARVVYEYLGKDIRLRKALAMCGLYEADSAEIDGSIREAVRNEMAPGETLFRARH</sequence>
<dbReference type="EMBL" id="FNVQ01000001">
    <property type="protein sequence ID" value="SEG18102.1"/>
    <property type="molecule type" value="Genomic_DNA"/>
</dbReference>
<evidence type="ECO:0000313" key="3">
    <source>
        <dbReference type="Proteomes" id="UP000236745"/>
    </source>
</evidence>
<name>A0A1H5Y2N0_9GAMM</name>